<evidence type="ECO:0008006" key="3">
    <source>
        <dbReference type="Google" id="ProtNLM"/>
    </source>
</evidence>
<dbReference type="VEuPathDB" id="FungiDB:SCHCODRAFT_02615494"/>
<dbReference type="AlphaFoldDB" id="D8Q065"/>
<feature type="non-terminal residue" evidence="1">
    <location>
        <position position="536"/>
    </location>
</feature>
<evidence type="ECO:0000313" key="2">
    <source>
        <dbReference type="Proteomes" id="UP000007431"/>
    </source>
</evidence>
<dbReference type="Proteomes" id="UP000007431">
    <property type="component" value="Unassembled WGS sequence"/>
</dbReference>
<name>D8Q065_SCHCM</name>
<dbReference type="RefSeq" id="XP_003034460.1">
    <property type="nucleotide sequence ID" value="XM_003034414.1"/>
</dbReference>
<dbReference type="EMBL" id="GL377304">
    <property type="protein sequence ID" value="EFI99557.1"/>
    <property type="molecule type" value="Genomic_DNA"/>
</dbReference>
<dbReference type="KEGG" id="scm:SCHCO_02615494"/>
<accession>D8Q065</accession>
<sequence>MHILRELSTSTILCTKCANTIDVTIGAPELILRARSGYTPFTRNETSALRAGLARVYGDLRQCELEIARLEVTLHTLRESQKALELTADCINALLSPIRRLPPELLAEIAPYTLPSRWFTDHIGKHPWYFSQVCRSWRSVAIATGWAWAQIRFPQWLRVRIVNRADLLSHIVGLYLQRAAATGSPIKIRGLRKAHVEDERTRACLMAYADCIHTLEVKTKYDLLPFTCHLTALQRLIVHNELFDNVDAPNVRIVDLYEASPSTIELPWANLRAFKMHGCISGPDLTVLRSCTALEVLSLTDDTLGLEFHSDPLVFPALHTLEIGSAAIEVCPHLVAPALHHFILNMGSDDNYTWHVELQRSPLQMLANLLPPVTSLTLRNMDTYDFENIPVRELLALPRKLQKVSAVIETDYALQSGTLTMYRDLVTVLGWDEAHPTLPHLTEIDLVSGTRDIPWSDDDVALVRRLLVSRAAGAATGGCARLERLNIRTPFAPFPVGPLAESWADARGTDGQRVMAIDRHCQGEPVEAFDIETALR</sequence>
<dbReference type="InParanoid" id="D8Q065"/>
<dbReference type="OrthoDB" id="3365698at2759"/>
<keyword evidence="2" id="KW-1185">Reference proteome</keyword>
<protein>
    <recommendedName>
        <fullName evidence="3">F-box domain-containing protein</fullName>
    </recommendedName>
</protein>
<evidence type="ECO:0000313" key="1">
    <source>
        <dbReference type="EMBL" id="EFI99557.1"/>
    </source>
</evidence>
<dbReference type="GeneID" id="9586452"/>
<dbReference type="HOGENOM" id="CLU_528022_0_0_1"/>
<proteinExistence type="predicted"/>
<organism evidence="2">
    <name type="scientific">Schizophyllum commune (strain H4-8 / FGSC 9210)</name>
    <name type="common">Split gill fungus</name>
    <dbReference type="NCBI Taxonomy" id="578458"/>
    <lineage>
        <taxon>Eukaryota</taxon>
        <taxon>Fungi</taxon>
        <taxon>Dikarya</taxon>
        <taxon>Basidiomycota</taxon>
        <taxon>Agaricomycotina</taxon>
        <taxon>Agaricomycetes</taxon>
        <taxon>Agaricomycetidae</taxon>
        <taxon>Agaricales</taxon>
        <taxon>Schizophyllaceae</taxon>
        <taxon>Schizophyllum</taxon>
    </lineage>
</organism>
<reference evidence="1 2" key="1">
    <citation type="journal article" date="2010" name="Nat. Biotechnol.">
        <title>Genome sequence of the model mushroom Schizophyllum commune.</title>
        <authorList>
            <person name="Ohm R.A."/>
            <person name="de Jong J.F."/>
            <person name="Lugones L.G."/>
            <person name="Aerts A."/>
            <person name="Kothe E."/>
            <person name="Stajich J.E."/>
            <person name="de Vries R.P."/>
            <person name="Record E."/>
            <person name="Levasseur A."/>
            <person name="Baker S.E."/>
            <person name="Bartholomew K.A."/>
            <person name="Coutinho P.M."/>
            <person name="Erdmann S."/>
            <person name="Fowler T.J."/>
            <person name="Gathman A.C."/>
            <person name="Lombard V."/>
            <person name="Henrissat B."/>
            <person name="Knabe N."/>
            <person name="Kuees U."/>
            <person name="Lilly W.W."/>
            <person name="Lindquist E."/>
            <person name="Lucas S."/>
            <person name="Magnuson J.K."/>
            <person name="Piumi F."/>
            <person name="Raudaskoski M."/>
            <person name="Salamov A."/>
            <person name="Schmutz J."/>
            <person name="Schwarze F.W.M.R."/>
            <person name="vanKuyk P.A."/>
            <person name="Horton J.S."/>
            <person name="Grigoriev I.V."/>
            <person name="Woesten H.A.B."/>
        </authorList>
    </citation>
    <scope>NUCLEOTIDE SEQUENCE [LARGE SCALE GENOMIC DNA]</scope>
    <source>
        <strain evidence="2">H4-8 / FGSC 9210</strain>
    </source>
</reference>
<gene>
    <name evidence="1" type="ORF">SCHCODRAFT_106970</name>
</gene>